<evidence type="ECO:0000313" key="4">
    <source>
        <dbReference type="Proteomes" id="UP000503820"/>
    </source>
</evidence>
<dbReference type="Pfam" id="PF05232">
    <property type="entry name" value="BTP"/>
    <property type="match status" value="2"/>
</dbReference>
<keyword evidence="1" id="KW-0472">Membrane</keyword>
<feature type="transmembrane region" description="Helical" evidence="1">
    <location>
        <begin position="79"/>
        <end position="99"/>
    </location>
</feature>
<dbReference type="AlphaFoldDB" id="A0A7J0BW29"/>
<dbReference type="InterPro" id="IPR058208">
    <property type="entry name" value="PACE"/>
</dbReference>
<feature type="domain" description="Chlorhexidine efflux transporter" evidence="2">
    <location>
        <begin position="2"/>
        <end position="61"/>
    </location>
</feature>
<dbReference type="InterPro" id="IPR007896">
    <property type="entry name" value="BTP_bacteria"/>
</dbReference>
<feature type="domain" description="Chlorhexidine efflux transporter" evidence="2">
    <location>
        <begin position="73"/>
        <end position="135"/>
    </location>
</feature>
<keyword evidence="1" id="KW-0812">Transmembrane</keyword>
<name>A0A7J0BW29_9BACT</name>
<evidence type="ECO:0000256" key="1">
    <source>
        <dbReference type="SAM" id="Phobius"/>
    </source>
</evidence>
<dbReference type="EMBL" id="BLVP01000010">
    <property type="protein sequence ID" value="GFM37926.1"/>
    <property type="molecule type" value="Genomic_DNA"/>
</dbReference>
<dbReference type="Proteomes" id="UP000503820">
    <property type="component" value="Unassembled WGS sequence"/>
</dbReference>
<reference evidence="3 4" key="1">
    <citation type="submission" date="2020-05" db="EMBL/GenBank/DDBJ databases">
        <title>Draft genome sequence of Desulfovibrio psychrotolerans JS1T.</title>
        <authorList>
            <person name="Ueno A."/>
            <person name="Tamazawa S."/>
            <person name="Tamamura S."/>
            <person name="Murakami T."/>
            <person name="Kiyama T."/>
            <person name="Inomata H."/>
            <person name="Amano Y."/>
            <person name="Miyakawa K."/>
            <person name="Tamaki H."/>
            <person name="Naganuma T."/>
            <person name="Kaneko K."/>
        </authorList>
    </citation>
    <scope>NUCLEOTIDE SEQUENCE [LARGE SCALE GENOMIC DNA]</scope>
    <source>
        <strain evidence="3 4">JS1</strain>
    </source>
</reference>
<gene>
    <name evidence="3" type="ORF">DSM19430T_26100</name>
</gene>
<keyword evidence="1" id="KW-1133">Transmembrane helix</keyword>
<accession>A0A7J0BW29</accession>
<feature type="transmembrane region" description="Helical" evidence="1">
    <location>
        <begin position="37"/>
        <end position="58"/>
    </location>
</feature>
<sequence length="145" mass="16022">MRSGWDRLRHAVLFEVVALLLVTPVAARIIGTEMGKTALFAVGMSTLAMVWNAAYNWLFDMSLLRCGRPLQPRGFRVRAVHAVLFEAGLFAAAVPFAMAMLDLDVWQAVLAEIGLASFYMVFAYLYNWAYDVVFPVPVAACVSGE</sequence>
<dbReference type="RefSeq" id="WP_174410541.1">
    <property type="nucleotide sequence ID" value="NZ_BLVP01000010.1"/>
</dbReference>
<dbReference type="NCBIfam" id="NF033664">
    <property type="entry name" value="PACE_transport"/>
    <property type="match status" value="1"/>
</dbReference>
<comment type="caution">
    <text evidence="3">The sequence shown here is derived from an EMBL/GenBank/DDBJ whole genome shotgun (WGS) entry which is preliminary data.</text>
</comment>
<evidence type="ECO:0000259" key="2">
    <source>
        <dbReference type="Pfam" id="PF05232"/>
    </source>
</evidence>
<proteinExistence type="predicted"/>
<evidence type="ECO:0000313" key="3">
    <source>
        <dbReference type="EMBL" id="GFM37926.1"/>
    </source>
</evidence>
<feature type="transmembrane region" description="Helical" evidence="1">
    <location>
        <begin position="105"/>
        <end position="126"/>
    </location>
</feature>
<keyword evidence="4" id="KW-1185">Reference proteome</keyword>
<organism evidence="3 4">
    <name type="scientific">Desulfovibrio psychrotolerans</name>
    <dbReference type="NCBI Taxonomy" id="415242"/>
    <lineage>
        <taxon>Bacteria</taxon>
        <taxon>Pseudomonadati</taxon>
        <taxon>Thermodesulfobacteriota</taxon>
        <taxon>Desulfovibrionia</taxon>
        <taxon>Desulfovibrionales</taxon>
        <taxon>Desulfovibrionaceae</taxon>
        <taxon>Desulfovibrio</taxon>
    </lineage>
</organism>
<protein>
    <submittedName>
        <fullName evidence="3">Membrane protein</fullName>
    </submittedName>
</protein>